<dbReference type="Gene3D" id="1.10.238.230">
    <property type="match status" value="1"/>
</dbReference>
<evidence type="ECO:0000256" key="1">
    <source>
        <dbReference type="ARBA" id="ARBA00022723"/>
    </source>
</evidence>
<dbReference type="PANTHER" id="PTHR14095">
    <property type="entry name" value="PHOSPHATASE 2A REGULATORY SUBUNIT-RELATED"/>
    <property type="match status" value="1"/>
</dbReference>
<evidence type="ECO:0000256" key="4">
    <source>
        <dbReference type="SAM" id="MobiDB-lite"/>
    </source>
</evidence>
<protein>
    <submittedName>
        <fullName evidence="7">Serine/threonine protein phosphatase 2A regulatory subunit B''beta-like isoform X2</fullName>
    </submittedName>
</protein>
<dbReference type="Pfam" id="PF13499">
    <property type="entry name" value="EF-hand_7"/>
    <property type="match status" value="1"/>
</dbReference>
<dbReference type="AlphaFoldDB" id="A0A1U7YQB2"/>
<accession>A0A1U7YQB2</accession>
<keyword evidence="3" id="KW-0106">Calcium</keyword>
<feature type="compositionally biased region" description="Low complexity" evidence="4">
    <location>
        <begin position="87"/>
        <end position="102"/>
    </location>
</feature>
<feature type="region of interest" description="Disordered" evidence="4">
    <location>
        <begin position="61"/>
        <end position="113"/>
    </location>
</feature>
<reference evidence="6" key="1">
    <citation type="journal article" date="2013" name="Genome Biol.">
        <title>Reference genomes and transcriptomes of Nicotiana sylvestris and Nicotiana tomentosiformis.</title>
        <authorList>
            <person name="Sierro N."/>
            <person name="Battey J.N."/>
            <person name="Ouadi S."/>
            <person name="Bovet L."/>
            <person name="Goepfert S."/>
            <person name="Bakaher N."/>
            <person name="Peitsch M.C."/>
            <person name="Ivanov N.V."/>
        </authorList>
    </citation>
    <scope>NUCLEOTIDE SEQUENCE [LARGE SCALE GENOMIC DNA]</scope>
</reference>
<dbReference type="Proteomes" id="UP000189701">
    <property type="component" value="Unplaced"/>
</dbReference>
<keyword evidence="1" id="KW-0479">Metal-binding</keyword>
<evidence type="ECO:0000256" key="3">
    <source>
        <dbReference type="ARBA" id="ARBA00022837"/>
    </source>
</evidence>
<keyword evidence="6" id="KW-1185">Reference proteome</keyword>
<dbReference type="Gene3D" id="1.10.238.220">
    <property type="match status" value="1"/>
</dbReference>
<evidence type="ECO:0000256" key="2">
    <source>
        <dbReference type="ARBA" id="ARBA00022737"/>
    </source>
</evidence>
<keyword evidence="2" id="KW-0677">Repeat</keyword>
<dbReference type="GO" id="GO:0000159">
    <property type="term" value="C:protein phosphatase type 2A complex"/>
    <property type="evidence" value="ECO:0007669"/>
    <property type="project" value="TreeGrafter"/>
</dbReference>
<dbReference type="PROSITE" id="PS50222">
    <property type="entry name" value="EF_HAND_2"/>
    <property type="match status" value="1"/>
</dbReference>
<dbReference type="PANTHER" id="PTHR14095:SF11">
    <property type="entry name" value="SERINE_THREONINE PROTEIN PHOSPHATASE 2A REGULATORY SUBUNIT B''BETA-LIKE"/>
    <property type="match status" value="1"/>
</dbReference>
<dbReference type="PROSITE" id="PS00018">
    <property type="entry name" value="EF_HAND_1"/>
    <property type="match status" value="1"/>
</dbReference>
<organism evidence="6 7">
    <name type="scientific">Nicotiana sylvestris</name>
    <name type="common">Wood tobacco</name>
    <name type="synonym">South American tobacco</name>
    <dbReference type="NCBI Taxonomy" id="4096"/>
    <lineage>
        <taxon>Eukaryota</taxon>
        <taxon>Viridiplantae</taxon>
        <taxon>Streptophyta</taxon>
        <taxon>Embryophyta</taxon>
        <taxon>Tracheophyta</taxon>
        <taxon>Spermatophyta</taxon>
        <taxon>Magnoliopsida</taxon>
        <taxon>eudicotyledons</taxon>
        <taxon>Gunneridae</taxon>
        <taxon>Pentapetalae</taxon>
        <taxon>asterids</taxon>
        <taxon>lamiids</taxon>
        <taxon>Solanales</taxon>
        <taxon>Solanaceae</taxon>
        <taxon>Nicotianoideae</taxon>
        <taxon>Nicotianeae</taxon>
        <taxon>Nicotiana</taxon>
    </lineage>
</organism>
<feature type="domain" description="EF-hand" evidence="5">
    <location>
        <begin position="390"/>
        <end position="425"/>
    </location>
</feature>
<dbReference type="InterPro" id="IPR002048">
    <property type="entry name" value="EF_hand_dom"/>
</dbReference>
<sequence>MDVDLVVDIASLDAELLQLPEFSPLAIKDNPYAQRLFDQWLSLPITTSKVKSLLDNVKGGSPLNVTGTSSSTNVAASSSLPSMFPAGSTPPLSPRSSSGSPRTTRHRAGPSILGSPLKLVNEPVKEQIPQFYFQNGRPPPNELKERCLFRINQFFYGHMDGLQMHEFKPITKEICKLPSFFSRALFRKIDVEGTGIITRDAFVDYWVNGNMLTKDIATQIYTILKQLDLKHLTQDDFKPVLQELLATHPGLEFLRSTPEFQERYAETVIYRIFFYVNRLGNGQLTLRELKRSDLIAAMQHADEEEDINKVLRYFSYEHFYVIYCKFWELDTDHDFLIDKENLIRYGNHALTYRIVDRIFSQVPRKFTSKVEGKMGYEDFVYFILSEEDKTSEPGLEYWFKCIDLDGNGVLTRNEMQFFYEEQLHRMECMGQEPVLFEDILCQMVDMISPEDESYFMLHDLKGNKLSGSVFNILFNLNKFMAFETRDPFLIRQERENPNLTEWDRFAHREYIRLSMEEDAEDASNGSADVWDESLEAPF</sequence>
<reference evidence="7" key="2">
    <citation type="submission" date="2025-08" db="UniProtKB">
        <authorList>
            <consortium name="RefSeq"/>
        </authorList>
    </citation>
    <scope>IDENTIFICATION</scope>
    <source>
        <tissue evidence="7">Leaf</tissue>
    </source>
</reference>
<dbReference type="InterPro" id="IPR041534">
    <property type="entry name" value="EF-hand_13"/>
</dbReference>
<evidence type="ECO:0000313" key="6">
    <source>
        <dbReference type="Proteomes" id="UP000189701"/>
    </source>
</evidence>
<dbReference type="RefSeq" id="XP_009801030.1">
    <property type="nucleotide sequence ID" value="XM_009802728.1"/>
</dbReference>
<dbReference type="RefSeq" id="XP_070030416.1">
    <property type="nucleotide sequence ID" value="XM_070174315.1"/>
</dbReference>
<name>A0A1U7YQB2_NICSY</name>
<evidence type="ECO:0000313" key="7">
    <source>
        <dbReference type="RefSeq" id="XP_009801030.1"/>
    </source>
</evidence>
<dbReference type="FunFam" id="1.10.238.220:FF:000003">
    <property type="entry name" value="Phosphoprotein phosphatase 2A regulatory subunit"/>
    <property type="match status" value="1"/>
</dbReference>
<feature type="compositionally biased region" description="Low complexity" evidence="4">
    <location>
        <begin position="64"/>
        <end position="79"/>
    </location>
</feature>
<feature type="region of interest" description="Disordered" evidence="4">
    <location>
        <begin position="518"/>
        <end position="538"/>
    </location>
</feature>
<proteinExistence type="predicted"/>
<dbReference type="GO" id="GO:0019888">
    <property type="term" value="F:protein phosphatase regulator activity"/>
    <property type="evidence" value="ECO:0007669"/>
    <property type="project" value="TreeGrafter"/>
</dbReference>
<evidence type="ECO:0000259" key="5">
    <source>
        <dbReference type="PROSITE" id="PS50222"/>
    </source>
</evidence>
<dbReference type="GO" id="GO:0005509">
    <property type="term" value="F:calcium ion binding"/>
    <property type="evidence" value="ECO:0007669"/>
    <property type="project" value="InterPro"/>
</dbReference>
<feature type="compositionally biased region" description="Acidic residues" evidence="4">
    <location>
        <begin position="529"/>
        <end position="538"/>
    </location>
</feature>
<dbReference type="InterPro" id="IPR011992">
    <property type="entry name" value="EF-hand-dom_pair"/>
</dbReference>
<dbReference type="InterPro" id="IPR018247">
    <property type="entry name" value="EF_Hand_1_Ca_BS"/>
</dbReference>
<dbReference type="FunFam" id="1.10.238.230:FF:000002">
    <property type="entry name" value="Serine/threonine protein phosphatase 2A regulatory subunit B''alpha"/>
    <property type="match status" value="1"/>
</dbReference>
<dbReference type="CDD" id="cd21504">
    <property type="entry name" value="PPP2R3A_B-like"/>
    <property type="match status" value="1"/>
</dbReference>
<dbReference type="FunFam" id="1.10.238.10:FF:000067">
    <property type="entry name" value="serine/threonine protein phosphatase 2A regulatory subunit B''beta-like"/>
    <property type="match status" value="1"/>
</dbReference>
<dbReference type="GeneID" id="104246835"/>
<dbReference type="Gene3D" id="1.10.238.10">
    <property type="entry name" value="EF-hand"/>
    <property type="match status" value="1"/>
</dbReference>
<gene>
    <name evidence="7" type="primary">LOC104246835</name>
</gene>
<dbReference type="SUPFAM" id="SSF47473">
    <property type="entry name" value="EF-hand"/>
    <property type="match status" value="2"/>
</dbReference>
<dbReference type="Pfam" id="PF17958">
    <property type="entry name" value="EF-hand_13"/>
    <property type="match status" value="1"/>
</dbReference>